<dbReference type="HOGENOM" id="CLU_010112_0_1_1"/>
<feature type="transmembrane region" description="Helical" evidence="1">
    <location>
        <begin position="448"/>
        <end position="468"/>
    </location>
</feature>
<keyword evidence="1" id="KW-0812">Transmembrane</keyword>
<evidence type="ECO:0000313" key="4">
    <source>
        <dbReference type="Proteomes" id="UP000027730"/>
    </source>
</evidence>
<dbReference type="AlphaFoldDB" id="A0A074X4J4"/>
<keyword evidence="1" id="KW-1133">Transmembrane helix</keyword>
<accession>A0A074X4J4</accession>
<dbReference type="OrthoDB" id="5429634at2759"/>
<feature type="non-terminal residue" evidence="3">
    <location>
        <position position="627"/>
    </location>
</feature>
<name>A0A074X4J4_9PEZI</name>
<feature type="transmembrane region" description="Helical" evidence="1">
    <location>
        <begin position="132"/>
        <end position="149"/>
    </location>
</feature>
<feature type="transmembrane region" description="Helical" evidence="1">
    <location>
        <begin position="352"/>
        <end position="372"/>
    </location>
</feature>
<keyword evidence="4" id="KW-1185">Reference proteome</keyword>
<dbReference type="STRING" id="1043004.A0A074X4J4"/>
<dbReference type="PANTHER" id="PTHR35395:SF1">
    <property type="entry name" value="DUF6536 DOMAIN-CONTAINING PROTEIN"/>
    <property type="match status" value="1"/>
</dbReference>
<feature type="transmembrane region" description="Helical" evidence="1">
    <location>
        <begin position="76"/>
        <end position="97"/>
    </location>
</feature>
<feature type="transmembrane region" description="Helical" evidence="1">
    <location>
        <begin position="488"/>
        <end position="511"/>
    </location>
</feature>
<dbReference type="PANTHER" id="PTHR35395">
    <property type="entry name" value="DUF6536 DOMAIN-CONTAINING PROTEIN"/>
    <property type="match status" value="1"/>
</dbReference>
<protein>
    <recommendedName>
        <fullName evidence="2">DUF6536 domain-containing protein</fullName>
    </recommendedName>
</protein>
<evidence type="ECO:0000256" key="1">
    <source>
        <dbReference type="SAM" id="Phobius"/>
    </source>
</evidence>
<sequence>MDYGHERLISHGPPLRRHPTWRLVVIINTMFVGLVLLVYIVLLIWIYNNLHVRHGVAEVFSGTCPQGSRTAAYTHFATNAFAVLLFAVGTHASQILLSPTRAEVENAHARDRWLHIGVGGLRNMKWIHKRRLIKAVVLLATSILLTLLHNSMIFTTLATTDTAAALVTEDYLTGSRLDGATEQSIFQAKAKHCRNISKSSQAALTTIDFEILLQQMRVNLTDLKRLSPEECRSAYSSLEVPSRFSNVLLVTSSNASNTLDGFVDGDLLYPELAVESESEGTQSMRIINWFDGDGITPVFHNHCVGTVFDFGNGDTWNIPVWDYYCTVMSYPISYCLAQRFEFDCGVALNTRVFTGIIVCLIVQVGCLTSLVFSRGFLPLATVGDAVASFLRHPESLVPRSVQLSIPAVHSPTSTFDKFGFRRSEKDIAIWKHKWPVWRAAVDTEACALFINILFLGFFAIASAVLIIYNNGVLSDYQSLTLHTPTSTHGLLANLFSLGTIHLPISVTYLFYNHLWSRMLVASELNQFSKTPATLRVTIPTQGALNTSYLAVKPHFIAILLAALTFCHFLTTQAFNVVAIQNYDVLGHYSHQRIIYGISTSSAILALALGFVMLCVSAFAMERKLDAS</sequence>
<gene>
    <name evidence="3" type="ORF">M436DRAFT_19503</name>
</gene>
<feature type="domain" description="DUF6536" evidence="2">
    <location>
        <begin position="21"/>
        <end position="172"/>
    </location>
</feature>
<dbReference type="Pfam" id="PF20163">
    <property type="entry name" value="DUF6536"/>
    <property type="match status" value="1"/>
</dbReference>
<organism evidence="3 4">
    <name type="scientific">Aureobasidium namibiae CBS 147.97</name>
    <dbReference type="NCBI Taxonomy" id="1043004"/>
    <lineage>
        <taxon>Eukaryota</taxon>
        <taxon>Fungi</taxon>
        <taxon>Dikarya</taxon>
        <taxon>Ascomycota</taxon>
        <taxon>Pezizomycotina</taxon>
        <taxon>Dothideomycetes</taxon>
        <taxon>Dothideomycetidae</taxon>
        <taxon>Dothideales</taxon>
        <taxon>Saccotheciaceae</taxon>
        <taxon>Aureobasidium</taxon>
    </lineage>
</organism>
<dbReference type="RefSeq" id="XP_013423607.1">
    <property type="nucleotide sequence ID" value="XM_013568153.1"/>
</dbReference>
<dbReference type="GeneID" id="25408031"/>
<evidence type="ECO:0000313" key="3">
    <source>
        <dbReference type="EMBL" id="KEQ69521.1"/>
    </source>
</evidence>
<feature type="transmembrane region" description="Helical" evidence="1">
    <location>
        <begin position="21"/>
        <end position="47"/>
    </location>
</feature>
<dbReference type="Proteomes" id="UP000027730">
    <property type="component" value="Unassembled WGS sequence"/>
</dbReference>
<evidence type="ECO:0000259" key="2">
    <source>
        <dbReference type="Pfam" id="PF20163"/>
    </source>
</evidence>
<dbReference type="InterPro" id="IPR046623">
    <property type="entry name" value="DUF6536"/>
</dbReference>
<keyword evidence="1" id="KW-0472">Membrane</keyword>
<feature type="transmembrane region" description="Helical" evidence="1">
    <location>
        <begin position="555"/>
        <end position="574"/>
    </location>
</feature>
<reference evidence="3 4" key="1">
    <citation type="journal article" date="2014" name="BMC Genomics">
        <title>Genome sequencing of four Aureobasidium pullulans varieties: biotechnological potential, stress tolerance, and description of new species.</title>
        <authorList>
            <person name="Gostin Ar C."/>
            <person name="Ohm R.A."/>
            <person name="Kogej T."/>
            <person name="Sonjak S."/>
            <person name="Turk M."/>
            <person name="Zajc J."/>
            <person name="Zalar P."/>
            <person name="Grube M."/>
            <person name="Sun H."/>
            <person name="Han J."/>
            <person name="Sharma A."/>
            <person name="Chiniquy J."/>
            <person name="Ngan C.Y."/>
            <person name="Lipzen A."/>
            <person name="Barry K."/>
            <person name="Grigoriev I.V."/>
            <person name="Gunde-Cimerman N."/>
        </authorList>
    </citation>
    <scope>NUCLEOTIDE SEQUENCE [LARGE SCALE GENOMIC DNA]</scope>
    <source>
        <strain evidence="3 4">CBS 147.97</strain>
    </source>
</reference>
<proteinExistence type="predicted"/>
<dbReference type="EMBL" id="KL584721">
    <property type="protein sequence ID" value="KEQ69521.1"/>
    <property type="molecule type" value="Genomic_DNA"/>
</dbReference>
<feature type="transmembrane region" description="Helical" evidence="1">
    <location>
        <begin position="594"/>
        <end position="619"/>
    </location>
</feature>